<keyword evidence="9 12" id="KW-0175">Coiled coil</keyword>
<accession>A0A3P6QZA2</accession>
<dbReference type="OrthoDB" id="435607at2759"/>
<dbReference type="EMBL" id="UYRS01018517">
    <property type="protein sequence ID" value="VDK37021.1"/>
    <property type="molecule type" value="Genomic_DNA"/>
</dbReference>
<feature type="transmembrane region" description="Helical" evidence="11">
    <location>
        <begin position="112"/>
        <end position="129"/>
    </location>
</feature>
<dbReference type="InterPro" id="IPR040463">
    <property type="entry name" value="BAP29/BAP31_N"/>
</dbReference>
<evidence type="ECO:0000256" key="1">
    <source>
        <dbReference type="ARBA" id="ARBA00004477"/>
    </source>
</evidence>
<evidence type="ECO:0000256" key="8">
    <source>
        <dbReference type="ARBA" id="ARBA00022989"/>
    </source>
</evidence>
<evidence type="ECO:0000313" key="16">
    <source>
        <dbReference type="Proteomes" id="UP000282613"/>
    </source>
</evidence>
<keyword evidence="3 11" id="KW-0813">Transport</keyword>
<keyword evidence="4 11" id="KW-0812">Transmembrane</keyword>
<evidence type="ECO:0000256" key="10">
    <source>
        <dbReference type="ARBA" id="ARBA00023136"/>
    </source>
</evidence>
<gene>
    <name evidence="15" type="ORF">TASK_LOCUS6603</name>
</gene>
<evidence type="ECO:0000313" key="15">
    <source>
        <dbReference type="EMBL" id="VDK37021.1"/>
    </source>
</evidence>
<evidence type="ECO:0000256" key="6">
    <source>
        <dbReference type="ARBA" id="ARBA00022892"/>
    </source>
</evidence>
<evidence type="ECO:0000256" key="7">
    <source>
        <dbReference type="ARBA" id="ARBA00022927"/>
    </source>
</evidence>
<evidence type="ECO:0000256" key="2">
    <source>
        <dbReference type="ARBA" id="ARBA00007956"/>
    </source>
</evidence>
<comment type="subcellular location">
    <subcellularLocation>
        <location evidence="1 11">Endoplasmic reticulum membrane</location>
        <topology evidence="1 11">Multi-pass membrane protein</topology>
    </subcellularLocation>
</comment>
<proteinExistence type="inferred from homology"/>
<keyword evidence="7 11" id="KW-0653">Protein transport</keyword>
<sequence length="244" mass="27839">MCSQTKMSLFWTITAVCLYTEAGVITLLLMPFISSKIWNSVFKSRIVSRLSSYASFYFNGCLVILGMMVFEAVRQVRYQNHVYQELKSDPSIYKPETESVYLMKLFRAQRNLYISGFCLYLWFVFKRLVTLIADHARVTAAGEASLAQARSATEAARRLMTNTEGDREDSSDHESDALRDEIDALKAKLDTEVTARKSAETQMEVIKKQAEQVSKEYDRVSAECQQLQKELAAVTGDDRDKKKD</sequence>
<dbReference type="Proteomes" id="UP000282613">
    <property type="component" value="Unassembled WGS sequence"/>
</dbReference>
<dbReference type="PANTHER" id="PTHR12701">
    <property type="entry name" value="BCR-ASSOCIATED PROTEIN, BAP"/>
    <property type="match status" value="1"/>
</dbReference>
<feature type="domain" description="Bap31/Bap29 cytoplasmic coiled-coil" evidence="14">
    <location>
        <begin position="181"/>
        <end position="244"/>
    </location>
</feature>
<protein>
    <recommendedName>
        <fullName evidence="11">Endoplasmic reticulum transmembrane protein</fullName>
    </recommendedName>
</protein>
<dbReference type="GO" id="GO:0006886">
    <property type="term" value="P:intracellular protein transport"/>
    <property type="evidence" value="ECO:0007669"/>
    <property type="project" value="UniProtKB-UniRule"/>
</dbReference>
<feature type="coiled-coil region" evidence="12">
    <location>
        <begin position="196"/>
        <end position="237"/>
    </location>
</feature>
<evidence type="ECO:0000256" key="12">
    <source>
        <dbReference type="SAM" id="Coils"/>
    </source>
</evidence>
<dbReference type="AlphaFoldDB" id="A0A3P6QZA2"/>
<evidence type="ECO:0000256" key="5">
    <source>
        <dbReference type="ARBA" id="ARBA00022824"/>
    </source>
</evidence>
<evidence type="ECO:0000259" key="14">
    <source>
        <dbReference type="Pfam" id="PF18035"/>
    </source>
</evidence>
<organism evidence="15 16">
    <name type="scientific">Taenia asiatica</name>
    <name type="common">Asian tapeworm</name>
    <dbReference type="NCBI Taxonomy" id="60517"/>
    <lineage>
        <taxon>Eukaryota</taxon>
        <taxon>Metazoa</taxon>
        <taxon>Spiralia</taxon>
        <taxon>Lophotrochozoa</taxon>
        <taxon>Platyhelminthes</taxon>
        <taxon>Cestoda</taxon>
        <taxon>Eucestoda</taxon>
        <taxon>Cyclophyllidea</taxon>
        <taxon>Taeniidae</taxon>
        <taxon>Taenia</taxon>
    </lineage>
</organism>
<name>A0A3P6QZA2_TAEAS</name>
<evidence type="ECO:0000256" key="11">
    <source>
        <dbReference type="RuleBase" id="RU367026"/>
    </source>
</evidence>
<feature type="transmembrane region" description="Helical" evidence="11">
    <location>
        <begin position="9"/>
        <end position="33"/>
    </location>
</feature>
<dbReference type="Gene3D" id="1.20.5.110">
    <property type="match status" value="1"/>
</dbReference>
<feature type="domain" description="BAP29/BAP31 transmembrane" evidence="13">
    <location>
        <begin position="7"/>
        <end position="143"/>
    </location>
</feature>
<dbReference type="Pfam" id="PF05529">
    <property type="entry name" value="Bap31"/>
    <property type="match status" value="1"/>
</dbReference>
<keyword evidence="6 11" id="KW-0931">ER-Golgi transport</keyword>
<keyword evidence="8 11" id="KW-1133">Transmembrane helix</keyword>
<dbReference type="GO" id="GO:0070973">
    <property type="term" value="P:protein localization to endoplasmic reticulum exit site"/>
    <property type="evidence" value="ECO:0007669"/>
    <property type="project" value="UniProtKB-UniRule"/>
</dbReference>
<dbReference type="GO" id="GO:0006888">
    <property type="term" value="P:endoplasmic reticulum to Golgi vesicle-mediated transport"/>
    <property type="evidence" value="ECO:0007669"/>
    <property type="project" value="UniProtKB-UniRule"/>
</dbReference>
<reference evidence="15 16" key="1">
    <citation type="submission" date="2018-11" db="EMBL/GenBank/DDBJ databases">
        <authorList>
            <consortium name="Pathogen Informatics"/>
        </authorList>
    </citation>
    <scope>NUCLEOTIDE SEQUENCE [LARGE SCALE GENOMIC DNA]</scope>
</reference>
<keyword evidence="5 11" id="KW-0256">Endoplasmic reticulum</keyword>
<dbReference type="InterPro" id="IPR041672">
    <property type="entry name" value="Bap31/Bap29_C"/>
</dbReference>
<comment type="similarity">
    <text evidence="2 11">Belongs to the BCAP29/BCAP31 family.</text>
</comment>
<evidence type="ECO:0000256" key="4">
    <source>
        <dbReference type="ARBA" id="ARBA00022692"/>
    </source>
</evidence>
<feature type="transmembrane region" description="Helical" evidence="11">
    <location>
        <begin position="53"/>
        <end position="73"/>
    </location>
</feature>
<dbReference type="InterPro" id="IPR008417">
    <property type="entry name" value="BAP29/BAP31"/>
</dbReference>
<keyword evidence="16" id="KW-1185">Reference proteome</keyword>
<evidence type="ECO:0000256" key="3">
    <source>
        <dbReference type="ARBA" id="ARBA00022448"/>
    </source>
</evidence>
<keyword evidence="10 11" id="KW-0472">Membrane</keyword>
<evidence type="ECO:0000259" key="13">
    <source>
        <dbReference type="Pfam" id="PF05529"/>
    </source>
</evidence>
<dbReference type="GO" id="GO:0005789">
    <property type="term" value="C:endoplasmic reticulum membrane"/>
    <property type="evidence" value="ECO:0007669"/>
    <property type="project" value="UniProtKB-SubCell"/>
</dbReference>
<evidence type="ECO:0000256" key="9">
    <source>
        <dbReference type="ARBA" id="ARBA00023054"/>
    </source>
</evidence>
<dbReference type="PANTHER" id="PTHR12701:SF20">
    <property type="entry name" value="ENDOPLASMIC RETICULUM TRANSMEMBRANE PROTEIN"/>
    <property type="match status" value="1"/>
</dbReference>
<comment type="function">
    <text evidence="11">May play a role in anterograde transport of membrane proteins from the endoplasmic reticulum to the Golgi.</text>
</comment>
<dbReference type="Pfam" id="PF18035">
    <property type="entry name" value="Bap31_Bap29_C"/>
    <property type="match status" value="1"/>
</dbReference>